<reference evidence="1 2" key="1">
    <citation type="submission" date="2020-08" db="EMBL/GenBank/DDBJ databases">
        <authorList>
            <person name="Hejnol A."/>
        </authorList>
    </citation>
    <scope>NUCLEOTIDE SEQUENCE [LARGE SCALE GENOMIC DNA]</scope>
</reference>
<dbReference type="AlphaFoldDB" id="A0A7I8VP47"/>
<proteinExistence type="predicted"/>
<accession>A0A7I8VP47</accession>
<evidence type="ECO:0000313" key="1">
    <source>
        <dbReference type="EMBL" id="CAD5117074.1"/>
    </source>
</evidence>
<sequence>MDVKRELIDRLYSSIKLGDDKKVTESLIESNNIIDKFMLLNGMQEAIKRNKWNLFKLFYTAWACQLCDVEEFQYQTARWFLFFYKEANEGDAVELSLKFIYDRLQELRFAEMDSNNLSVEDTPRRLERYLLSITKTRFQIRNFLNVRKTSNDLLILLLDNAVERNNRCCLDILTRSLNIQKIYESFNIILNSFIKDKFDIIKRMINNRRLNNAKDLDLLVYLVNHNVSMENLKNLLSFMDFTGEDKQNLTVKIFSCHEFEFFQYGMKLKLFDFDEDTALCSILLWKCYILNDLLTYYPNVYQSLFEDADLFKFENFEFPKASTMLTIFSHPNFQQKQNYRNTFLKLLCGREVFSKIVNGPFVDENNWLCLFCVTLHCSENSSGLSQDIVNYAFNKLLQSSIKASESGMIICYRLIVTLIWYGYSVDDLKLPEVFYRIIREDNIHNYLFTFLLHAVDQRSFNFMVKKKEKRISVMSLKGMVRSFIRKHIRRPFRKNLDILGEDLPILTKRQLGLDAEIEGIDIQRFKYKVLENELLIDGQDNFFKLCSLQNKHKLLFSKKRKLDWIMI</sequence>
<dbReference type="EMBL" id="CAJFCJ010000007">
    <property type="protein sequence ID" value="CAD5117074.1"/>
    <property type="molecule type" value="Genomic_DNA"/>
</dbReference>
<organism evidence="1 2">
    <name type="scientific">Dimorphilus gyrociliatus</name>
    <dbReference type="NCBI Taxonomy" id="2664684"/>
    <lineage>
        <taxon>Eukaryota</taxon>
        <taxon>Metazoa</taxon>
        <taxon>Spiralia</taxon>
        <taxon>Lophotrochozoa</taxon>
        <taxon>Annelida</taxon>
        <taxon>Polychaeta</taxon>
        <taxon>Polychaeta incertae sedis</taxon>
        <taxon>Dinophilidae</taxon>
        <taxon>Dimorphilus</taxon>
    </lineage>
</organism>
<comment type="caution">
    <text evidence="1">The sequence shown here is derived from an EMBL/GenBank/DDBJ whole genome shotgun (WGS) entry which is preliminary data.</text>
</comment>
<keyword evidence="2" id="KW-1185">Reference proteome</keyword>
<dbReference type="Proteomes" id="UP000549394">
    <property type="component" value="Unassembled WGS sequence"/>
</dbReference>
<evidence type="ECO:0000313" key="2">
    <source>
        <dbReference type="Proteomes" id="UP000549394"/>
    </source>
</evidence>
<gene>
    <name evidence="1" type="ORF">DGYR_LOCUS5639</name>
</gene>
<protein>
    <submittedName>
        <fullName evidence="1">Uncharacterized protein</fullName>
    </submittedName>
</protein>
<name>A0A7I8VP47_9ANNE</name>